<proteinExistence type="predicted"/>
<evidence type="ECO:0000259" key="1">
    <source>
        <dbReference type="Pfam" id="PF11181"/>
    </source>
</evidence>
<accession>A0A5S4ZND8</accession>
<feature type="domain" description="General stress protein 17M-like" evidence="1">
    <location>
        <begin position="4"/>
        <end position="70"/>
    </location>
</feature>
<dbReference type="EMBL" id="VNHM01000017">
    <property type="protein sequence ID" value="TYO93875.1"/>
    <property type="molecule type" value="Genomic_DNA"/>
</dbReference>
<dbReference type="AlphaFoldDB" id="A0A5S4ZND8"/>
<dbReference type="PANTHER" id="PTHR36109:SF2">
    <property type="entry name" value="MEMBRANE PROTEIN"/>
    <property type="match status" value="1"/>
</dbReference>
<reference evidence="2 3" key="1">
    <citation type="submission" date="2019-07" db="EMBL/GenBank/DDBJ databases">
        <title>Genomic Encyclopedia of Type Strains, Phase I: the one thousand microbial genomes (KMG-I) project.</title>
        <authorList>
            <person name="Kyrpides N."/>
        </authorList>
    </citation>
    <scope>NUCLEOTIDE SEQUENCE [LARGE SCALE GENOMIC DNA]</scope>
    <source>
        <strain evidence="2 3">DSM 6562</strain>
    </source>
</reference>
<organism evidence="2 3">
    <name type="scientific">Desulfallas thermosapovorans DSM 6562</name>
    <dbReference type="NCBI Taxonomy" id="1121431"/>
    <lineage>
        <taxon>Bacteria</taxon>
        <taxon>Bacillati</taxon>
        <taxon>Bacillota</taxon>
        <taxon>Clostridia</taxon>
        <taxon>Eubacteriales</taxon>
        <taxon>Desulfallaceae</taxon>
        <taxon>Desulfallas</taxon>
    </lineage>
</organism>
<sequence>MKTVLSTFPNRDAAEKAVAELRQKGFDKDISIVAKDDQNRENNQYTTMGTDSVSDGATTGGVLGGLAGLAMGAGALAIPGVGPLIAAGPIAGLLSGAATGGIAGGLVDYGIPQDRSKYYEDKVKQGSILVSVRTDDNRVNEAADTLRRFGAQDVETH</sequence>
<dbReference type="InterPro" id="IPR052948">
    <property type="entry name" value="Low_temp-induced_all0457"/>
</dbReference>
<protein>
    <submittedName>
        <fullName evidence="2">Putative membrane protein</fullName>
    </submittedName>
</protein>
<dbReference type="Proteomes" id="UP000323166">
    <property type="component" value="Unassembled WGS sequence"/>
</dbReference>
<dbReference type="Pfam" id="PF11181">
    <property type="entry name" value="YflT"/>
    <property type="match status" value="1"/>
</dbReference>
<name>A0A5S4ZND8_9FIRM</name>
<comment type="caution">
    <text evidence="2">The sequence shown here is derived from an EMBL/GenBank/DDBJ whole genome shotgun (WGS) entry which is preliminary data.</text>
</comment>
<dbReference type="PANTHER" id="PTHR36109">
    <property type="entry name" value="MEMBRANE PROTEIN-RELATED"/>
    <property type="match status" value="1"/>
</dbReference>
<keyword evidence="3" id="KW-1185">Reference proteome</keyword>
<gene>
    <name evidence="2" type="ORF">LX24_02559</name>
</gene>
<dbReference type="RefSeq" id="WP_166512508.1">
    <property type="nucleotide sequence ID" value="NZ_VNHM01000017.1"/>
</dbReference>
<evidence type="ECO:0000313" key="3">
    <source>
        <dbReference type="Proteomes" id="UP000323166"/>
    </source>
</evidence>
<evidence type="ECO:0000313" key="2">
    <source>
        <dbReference type="EMBL" id="TYO93875.1"/>
    </source>
</evidence>
<dbReference type="InterPro" id="IPR025889">
    <property type="entry name" value="GSP17M-like_dom"/>
</dbReference>